<reference evidence="2" key="1">
    <citation type="journal article" date="2010" name="BMC Genomics">
        <title>Genomes of three tomato pathogens within the Ralstonia solanacearum species complex reveal significant evolutionary divergence.</title>
        <authorList>
            <person name="Remenant B."/>
            <person name="Coupat-Goutaland B."/>
            <person name="Guidot A."/>
            <person name="Cellier G."/>
            <person name="Wicker E."/>
            <person name="Allen C."/>
            <person name="Fegan M."/>
            <person name="Pruvost O."/>
            <person name="Elbaz M."/>
            <person name="Calteau A."/>
            <person name="Salvignol G."/>
            <person name="Mornico D."/>
            <person name="Mangenot S."/>
            <person name="Barbe V."/>
            <person name="Medigue C."/>
            <person name="Prior P."/>
        </authorList>
    </citation>
    <scope>NUCLEOTIDE SEQUENCE [LARGE SCALE GENOMIC DNA]</scope>
    <source>
        <strain evidence="2">CFBP2957</strain>
        <plasmid evidence="2">RCFBPv3_mp</plasmid>
    </source>
</reference>
<dbReference type="PATRIC" id="fig|859656.5.peg.3779"/>
<name>D8P368_RALSL</name>
<organism evidence="2">
    <name type="scientific">Ralstonia solanacearum CFBP2957</name>
    <dbReference type="NCBI Taxonomy" id="859656"/>
    <lineage>
        <taxon>Bacteria</taxon>
        <taxon>Pseudomonadati</taxon>
        <taxon>Pseudomonadota</taxon>
        <taxon>Betaproteobacteria</taxon>
        <taxon>Burkholderiales</taxon>
        <taxon>Burkholderiaceae</taxon>
        <taxon>Ralstonia</taxon>
        <taxon>Ralstonia solanacearum species complex</taxon>
    </lineage>
</organism>
<gene>
    <name evidence="2" type="ORF">RCFBP_mp10567</name>
</gene>
<protein>
    <submittedName>
        <fullName evidence="2">Putative transposase</fullName>
    </submittedName>
</protein>
<evidence type="ECO:0000256" key="1">
    <source>
        <dbReference type="SAM" id="MobiDB-lite"/>
    </source>
</evidence>
<accession>D8P368</accession>
<dbReference type="EMBL" id="FP885907">
    <property type="protein sequence ID" value="CBJ53354.1"/>
    <property type="molecule type" value="Genomic_DNA"/>
</dbReference>
<feature type="region of interest" description="Disordered" evidence="1">
    <location>
        <begin position="39"/>
        <end position="59"/>
    </location>
</feature>
<proteinExistence type="predicted"/>
<evidence type="ECO:0000313" key="2">
    <source>
        <dbReference type="EMBL" id="CBJ53354.1"/>
    </source>
</evidence>
<dbReference type="AlphaFoldDB" id="D8P368"/>
<sequence>MACSDPVWGDASAIGIIEAPCLPKEGTVVGATLIAAPSSAQNKDGKRTPEMRQIKNGNQ</sequence>
<keyword evidence="2" id="KW-0614">Plasmid</keyword>
<feature type="compositionally biased region" description="Basic and acidic residues" evidence="1">
    <location>
        <begin position="43"/>
        <end position="53"/>
    </location>
</feature>
<reference evidence="2" key="2">
    <citation type="submission" date="2010-02" db="EMBL/GenBank/DDBJ databases">
        <authorList>
            <person name="Genoscope - CEA"/>
        </authorList>
    </citation>
    <scope>NUCLEOTIDE SEQUENCE</scope>
    <source>
        <strain evidence="2">CFBP2957</strain>
        <plasmid evidence="2">RCFBPv3_mp</plasmid>
    </source>
</reference>
<geneLocation type="plasmid" evidence="2">
    <name>RCFBPv3_mp</name>
</geneLocation>